<name>A0A4C1Y966_EUMVA</name>
<dbReference type="AlphaFoldDB" id="A0A4C1Y966"/>
<sequence length="155" mass="17299">MDTRDHRGVVGALLASRIGITYSIEREWEDRLGVDHHNSERICSTLTATVERFRDHQPDEKLTFAAYIELTSTRTPDVSHGRRHIGFGCSAERRSLYPYSTAGCTATCDMRYMDEKFAGDGNYKMPIPDKLSNLQSMAATGQALPSVGSIEVEIL</sequence>
<accession>A0A4C1Y966</accession>
<protein>
    <submittedName>
        <fullName evidence="1">Uncharacterized protein</fullName>
    </submittedName>
</protein>
<evidence type="ECO:0000313" key="2">
    <source>
        <dbReference type="Proteomes" id="UP000299102"/>
    </source>
</evidence>
<dbReference type="EMBL" id="BGZK01001096">
    <property type="protein sequence ID" value="GBP71067.1"/>
    <property type="molecule type" value="Genomic_DNA"/>
</dbReference>
<dbReference type="Proteomes" id="UP000299102">
    <property type="component" value="Unassembled WGS sequence"/>
</dbReference>
<keyword evidence="2" id="KW-1185">Reference proteome</keyword>
<comment type="caution">
    <text evidence="1">The sequence shown here is derived from an EMBL/GenBank/DDBJ whole genome shotgun (WGS) entry which is preliminary data.</text>
</comment>
<evidence type="ECO:0000313" key="1">
    <source>
        <dbReference type="EMBL" id="GBP71067.1"/>
    </source>
</evidence>
<organism evidence="1 2">
    <name type="scientific">Eumeta variegata</name>
    <name type="common">Bagworm moth</name>
    <name type="synonym">Eumeta japonica</name>
    <dbReference type="NCBI Taxonomy" id="151549"/>
    <lineage>
        <taxon>Eukaryota</taxon>
        <taxon>Metazoa</taxon>
        <taxon>Ecdysozoa</taxon>
        <taxon>Arthropoda</taxon>
        <taxon>Hexapoda</taxon>
        <taxon>Insecta</taxon>
        <taxon>Pterygota</taxon>
        <taxon>Neoptera</taxon>
        <taxon>Endopterygota</taxon>
        <taxon>Lepidoptera</taxon>
        <taxon>Glossata</taxon>
        <taxon>Ditrysia</taxon>
        <taxon>Tineoidea</taxon>
        <taxon>Psychidae</taxon>
        <taxon>Oiketicinae</taxon>
        <taxon>Eumeta</taxon>
    </lineage>
</organism>
<gene>
    <name evidence="1" type="ORF">EVAR_49405_1</name>
</gene>
<proteinExistence type="predicted"/>
<reference evidence="1 2" key="1">
    <citation type="journal article" date="2019" name="Commun. Biol.">
        <title>The bagworm genome reveals a unique fibroin gene that provides high tensile strength.</title>
        <authorList>
            <person name="Kono N."/>
            <person name="Nakamura H."/>
            <person name="Ohtoshi R."/>
            <person name="Tomita M."/>
            <person name="Numata K."/>
            <person name="Arakawa K."/>
        </authorList>
    </citation>
    <scope>NUCLEOTIDE SEQUENCE [LARGE SCALE GENOMIC DNA]</scope>
</reference>